<dbReference type="PANTHER" id="PTHR12911:SF8">
    <property type="entry name" value="KLAROID PROTEIN-RELATED"/>
    <property type="match status" value="1"/>
</dbReference>
<organism evidence="8">
    <name type="scientific">Drosophila grimshawi</name>
    <name type="common">Hawaiian fruit fly</name>
    <name type="synonym">Idiomyia grimshawi</name>
    <dbReference type="NCBI Taxonomy" id="7222"/>
    <lineage>
        <taxon>Eukaryota</taxon>
        <taxon>Metazoa</taxon>
        <taxon>Ecdysozoa</taxon>
        <taxon>Arthropoda</taxon>
        <taxon>Hexapoda</taxon>
        <taxon>Insecta</taxon>
        <taxon>Pterygota</taxon>
        <taxon>Neoptera</taxon>
        <taxon>Endopterygota</taxon>
        <taxon>Diptera</taxon>
        <taxon>Brachycera</taxon>
        <taxon>Muscomorpha</taxon>
        <taxon>Ephydroidea</taxon>
        <taxon>Drosophilidae</taxon>
        <taxon>Drosophila</taxon>
        <taxon>Hawaiian Drosophila</taxon>
    </lineage>
</organism>
<dbReference type="FunCoup" id="B4J6T6">
    <property type="interactions" value="117"/>
</dbReference>
<gene>
    <name evidence="7" type="primary">Dgri\GH21760</name>
    <name evidence="7" type="ORF">Dgri_GH21760</name>
</gene>
<feature type="domain" description="SUN" evidence="6">
    <location>
        <begin position="385"/>
        <end position="547"/>
    </location>
</feature>
<dbReference type="GO" id="GO:0007097">
    <property type="term" value="P:nuclear migration"/>
    <property type="evidence" value="ECO:0007669"/>
    <property type="project" value="EnsemblMetazoa"/>
</dbReference>
<evidence type="ECO:0000313" key="8">
    <source>
        <dbReference type="Proteomes" id="UP000001070"/>
    </source>
</evidence>
<dbReference type="GO" id="GO:0048471">
    <property type="term" value="C:perinuclear region of cytoplasm"/>
    <property type="evidence" value="ECO:0007669"/>
    <property type="project" value="EnsemblMetazoa"/>
</dbReference>
<proteinExistence type="predicted"/>
<keyword evidence="8" id="KW-1185">Reference proteome</keyword>
<dbReference type="OMA" id="MFVAKEY"/>
<keyword evidence="2" id="KW-0812">Transmembrane</keyword>
<dbReference type="Proteomes" id="UP000001070">
    <property type="component" value="Unassembled WGS sequence"/>
</dbReference>
<dbReference type="AlphaFoldDB" id="B4J6T6"/>
<dbReference type="SMR" id="B4J6T6"/>
<keyword evidence="4" id="KW-0175">Coiled coil</keyword>
<reference evidence="7 8" key="1">
    <citation type="journal article" date="2007" name="Nature">
        <title>Evolution of genes and genomes on the Drosophila phylogeny.</title>
        <authorList>
            <consortium name="Drosophila 12 Genomes Consortium"/>
            <person name="Clark A.G."/>
            <person name="Eisen M.B."/>
            <person name="Smith D.R."/>
            <person name="Bergman C.M."/>
            <person name="Oliver B."/>
            <person name="Markow T.A."/>
            <person name="Kaufman T.C."/>
            <person name="Kellis M."/>
            <person name="Gelbart W."/>
            <person name="Iyer V.N."/>
            <person name="Pollard D.A."/>
            <person name="Sackton T.B."/>
            <person name="Larracuente A.M."/>
            <person name="Singh N.D."/>
            <person name="Abad J.P."/>
            <person name="Abt D.N."/>
            <person name="Adryan B."/>
            <person name="Aguade M."/>
            <person name="Akashi H."/>
            <person name="Anderson W.W."/>
            <person name="Aquadro C.F."/>
            <person name="Ardell D.H."/>
            <person name="Arguello R."/>
            <person name="Artieri C.G."/>
            <person name="Barbash D.A."/>
            <person name="Barker D."/>
            <person name="Barsanti P."/>
            <person name="Batterham P."/>
            <person name="Batzoglou S."/>
            <person name="Begun D."/>
            <person name="Bhutkar A."/>
            <person name="Blanco E."/>
            <person name="Bosak S.A."/>
            <person name="Bradley R.K."/>
            <person name="Brand A.D."/>
            <person name="Brent M.R."/>
            <person name="Brooks A.N."/>
            <person name="Brown R.H."/>
            <person name="Butlin R.K."/>
            <person name="Caggese C."/>
            <person name="Calvi B.R."/>
            <person name="Bernardo de Carvalho A."/>
            <person name="Caspi A."/>
            <person name="Castrezana S."/>
            <person name="Celniker S.E."/>
            <person name="Chang J.L."/>
            <person name="Chapple C."/>
            <person name="Chatterji S."/>
            <person name="Chinwalla A."/>
            <person name="Civetta A."/>
            <person name="Clifton S.W."/>
            <person name="Comeron J.M."/>
            <person name="Costello J.C."/>
            <person name="Coyne J.A."/>
            <person name="Daub J."/>
            <person name="David R.G."/>
            <person name="Delcher A.L."/>
            <person name="Delehaunty K."/>
            <person name="Do C.B."/>
            <person name="Ebling H."/>
            <person name="Edwards K."/>
            <person name="Eickbush T."/>
            <person name="Evans J.D."/>
            <person name="Filipski A."/>
            <person name="Findeiss S."/>
            <person name="Freyhult E."/>
            <person name="Fulton L."/>
            <person name="Fulton R."/>
            <person name="Garcia A.C."/>
            <person name="Gardiner A."/>
            <person name="Garfield D.A."/>
            <person name="Garvin B.E."/>
            <person name="Gibson G."/>
            <person name="Gilbert D."/>
            <person name="Gnerre S."/>
            <person name="Godfrey J."/>
            <person name="Good R."/>
            <person name="Gotea V."/>
            <person name="Gravely B."/>
            <person name="Greenberg A.J."/>
            <person name="Griffiths-Jones S."/>
            <person name="Gross S."/>
            <person name="Guigo R."/>
            <person name="Gustafson E.A."/>
            <person name="Haerty W."/>
            <person name="Hahn M.W."/>
            <person name="Halligan D.L."/>
            <person name="Halpern A.L."/>
            <person name="Halter G.M."/>
            <person name="Han M.V."/>
            <person name="Heger A."/>
            <person name="Hillier L."/>
            <person name="Hinrichs A.S."/>
            <person name="Holmes I."/>
            <person name="Hoskins R.A."/>
            <person name="Hubisz M.J."/>
            <person name="Hultmark D."/>
            <person name="Huntley M.A."/>
            <person name="Jaffe D.B."/>
            <person name="Jagadeeshan S."/>
            <person name="Jeck W.R."/>
            <person name="Johnson J."/>
            <person name="Jones C.D."/>
            <person name="Jordan W.C."/>
            <person name="Karpen G.H."/>
            <person name="Kataoka E."/>
            <person name="Keightley P.D."/>
            <person name="Kheradpour P."/>
            <person name="Kirkness E.F."/>
            <person name="Koerich L.B."/>
            <person name="Kristiansen K."/>
            <person name="Kudrna D."/>
            <person name="Kulathinal R.J."/>
            <person name="Kumar S."/>
            <person name="Kwok R."/>
            <person name="Lander E."/>
            <person name="Langley C.H."/>
            <person name="Lapoint R."/>
            <person name="Lazzaro B.P."/>
            <person name="Lee S.J."/>
            <person name="Levesque L."/>
            <person name="Li R."/>
            <person name="Lin C.F."/>
            <person name="Lin M.F."/>
            <person name="Lindblad-Toh K."/>
            <person name="Llopart A."/>
            <person name="Long M."/>
            <person name="Low L."/>
            <person name="Lozovsky E."/>
            <person name="Lu J."/>
            <person name="Luo M."/>
            <person name="Machado C.A."/>
            <person name="Makalowski W."/>
            <person name="Marzo M."/>
            <person name="Matsuda M."/>
            <person name="Matzkin L."/>
            <person name="McAllister B."/>
            <person name="McBride C.S."/>
            <person name="McKernan B."/>
            <person name="McKernan K."/>
            <person name="Mendez-Lago M."/>
            <person name="Minx P."/>
            <person name="Mollenhauer M.U."/>
            <person name="Montooth K."/>
            <person name="Mount S.M."/>
            <person name="Mu X."/>
            <person name="Myers E."/>
            <person name="Negre B."/>
            <person name="Newfeld S."/>
            <person name="Nielsen R."/>
            <person name="Noor M.A."/>
            <person name="O'Grady P."/>
            <person name="Pachter L."/>
            <person name="Papaceit M."/>
            <person name="Parisi M.J."/>
            <person name="Parisi M."/>
            <person name="Parts L."/>
            <person name="Pedersen J.S."/>
            <person name="Pesole G."/>
            <person name="Phillippy A.M."/>
            <person name="Ponting C.P."/>
            <person name="Pop M."/>
            <person name="Porcelli D."/>
            <person name="Powell J.R."/>
            <person name="Prohaska S."/>
            <person name="Pruitt K."/>
            <person name="Puig M."/>
            <person name="Quesneville H."/>
            <person name="Ram K.R."/>
            <person name="Rand D."/>
            <person name="Rasmussen M.D."/>
            <person name="Reed L.K."/>
            <person name="Reenan R."/>
            <person name="Reily A."/>
            <person name="Remington K.A."/>
            <person name="Rieger T.T."/>
            <person name="Ritchie M.G."/>
            <person name="Robin C."/>
            <person name="Rogers Y.H."/>
            <person name="Rohde C."/>
            <person name="Rozas J."/>
            <person name="Rubenfield M.J."/>
            <person name="Ruiz A."/>
            <person name="Russo S."/>
            <person name="Salzberg S.L."/>
            <person name="Sanchez-Gracia A."/>
            <person name="Saranga D.J."/>
            <person name="Sato H."/>
            <person name="Schaeffer S.W."/>
            <person name="Schatz M.C."/>
            <person name="Schlenke T."/>
            <person name="Schwartz R."/>
            <person name="Segarra C."/>
            <person name="Singh R.S."/>
            <person name="Sirot L."/>
            <person name="Sirota M."/>
            <person name="Sisneros N.B."/>
            <person name="Smith C.D."/>
            <person name="Smith T.F."/>
            <person name="Spieth J."/>
            <person name="Stage D.E."/>
            <person name="Stark A."/>
            <person name="Stephan W."/>
            <person name="Strausberg R.L."/>
            <person name="Strempel S."/>
            <person name="Sturgill D."/>
            <person name="Sutton G."/>
            <person name="Sutton G.G."/>
            <person name="Tao W."/>
            <person name="Teichmann S."/>
            <person name="Tobari Y.N."/>
            <person name="Tomimura Y."/>
            <person name="Tsolas J.M."/>
            <person name="Valente V.L."/>
            <person name="Venter E."/>
            <person name="Venter J.C."/>
            <person name="Vicario S."/>
            <person name="Vieira F.G."/>
            <person name="Vilella A.J."/>
            <person name="Villasante A."/>
            <person name="Walenz B."/>
            <person name="Wang J."/>
            <person name="Wasserman M."/>
            <person name="Watts T."/>
            <person name="Wilson D."/>
            <person name="Wilson R.K."/>
            <person name="Wing R.A."/>
            <person name="Wolfner M.F."/>
            <person name="Wong A."/>
            <person name="Wong G.K."/>
            <person name="Wu C.I."/>
            <person name="Wu G."/>
            <person name="Yamamoto D."/>
            <person name="Yang H.P."/>
            <person name="Yang S.P."/>
            <person name="Yorke J.A."/>
            <person name="Yoshida K."/>
            <person name="Zdobnov E."/>
            <person name="Zhang P."/>
            <person name="Zhang Y."/>
            <person name="Zimin A.V."/>
            <person name="Baldwin J."/>
            <person name="Abdouelleil A."/>
            <person name="Abdulkadir J."/>
            <person name="Abebe A."/>
            <person name="Abera B."/>
            <person name="Abreu J."/>
            <person name="Acer S.C."/>
            <person name="Aftuck L."/>
            <person name="Alexander A."/>
            <person name="An P."/>
            <person name="Anderson E."/>
            <person name="Anderson S."/>
            <person name="Arachi H."/>
            <person name="Azer M."/>
            <person name="Bachantsang P."/>
            <person name="Barry A."/>
            <person name="Bayul T."/>
            <person name="Berlin A."/>
            <person name="Bessette D."/>
            <person name="Bloom T."/>
            <person name="Blye J."/>
            <person name="Boguslavskiy L."/>
            <person name="Bonnet C."/>
            <person name="Boukhgalter B."/>
            <person name="Bourzgui I."/>
            <person name="Brown A."/>
            <person name="Cahill P."/>
            <person name="Channer S."/>
            <person name="Cheshatsang Y."/>
            <person name="Chuda L."/>
            <person name="Citroen M."/>
            <person name="Collymore A."/>
            <person name="Cooke P."/>
            <person name="Costello M."/>
            <person name="D'Aco K."/>
            <person name="Daza R."/>
            <person name="De Haan G."/>
            <person name="DeGray S."/>
            <person name="DeMaso C."/>
            <person name="Dhargay N."/>
            <person name="Dooley K."/>
            <person name="Dooley E."/>
            <person name="Doricent M."/>
            <person name="Dorje P."/>
            <person name="Dorjee K."/>
            <person name="Dupes A."/>
            <person name="Elong R."/>
            <person name="Falk J."/>
            <person name="Farina A."/>
            <person name="Faro S."/>
            <person name="Ferguson D."/>
            <person name="Fisher S."/>
            <person name="Foley C.D."/>
            <person name="Franke A."/>
            <person name="Friedrich D."/>
            <person name="Gadbois L."/>
            <person name="Gearin G."/>
            <person name="Gearin C.R."/>
            <person name="Giannoukos G."/>
            <person name="Goode T."/>
            <person name="Graham J."/>
            <person name="Grandbois E."/>
            <person name="Grewal S."/>
            <person name="Gyaltsen K."/>
            <person name="Hafez N."/>
            <person name="Hagos B."/>
            <person name="Hall J."/>
            <person name="Henson C."/>
            <person name="Hollinger A."/>
            <person name="Honan T."/>
            <person name="Huard M.D."/>
            <person name="Hughes L."/>
            <person name="Hurhula B."/>
            <person name="Husby M.E."/>
            <person name="Kamat A."/>
            <person name="Kanga B."/>
            <person name="Kashin S."/>
            <person name="Khazanovich D."/>
            <person name="Kisner P."/>
            <person name="Lance K."/>
            <person name="Lara M."/>
            <person name="Lee W."/>
            <person name="Lennon N."/>
            <person name="Letendre F."/>
            <person name="LeVine R."/>
            <person name="Lipovsky A."/>
            <person name="Liu X."/>
            <person name="Liu J."/>
            <person name="Liu S."/>
            <person name="Lokyitsang T."/>
            <person name="Lokyitsang Y."/>
            <person name="Lubonja R."/>
            <person name="Lui A."/>
            <person name="MacDonald P."/>
            <person name="Magnisalis V."/>
            <person name="Maru K."/>
            <person name="Matthews C."/>
            <person name="McCusker W."/>
            <person name="McDonough S."/>
            <person name="Mehta T."/>
            <person name="Meldrim J."/>
            <person name="Meneus L."/>
            <person name="Mihai O."/>
            <person name="Mihalev A."/>
            <person name="Mihova T."/>
            <person name="Mittelman R."/>
            <person name="Mlenga V."/>
            <person name="Montmayeur A."/>
            <person name="Mulrain L."/>
            <person name="Navidi A."/>
            <person name="Naylor J."/>
            <person name="Negash T."/>
            <person name="Nguyen T."/>
            <person name="Nguyen N."/>
            <person name="Nicol R."/>
            <person name="Norbu C."/>
            <person name="Norbu N."/>
            <person name="Novod N."/>
            <person name="O'Neill B."/>
            <person name="Osman S."/>
            <person name="Markiewicz E."/>
            <person name="Oyono O.L."/>
            <person name="Patti C."/>
            <person name="Phunkhang P."/>
            <person name="Pierre F."/>
            <person name="Priest M."/>
            <person name="Raghuraman S."/>
            <person name="Rege F."/>
            <person name="Reyes R."/>
            <person name="Rise C."/>
            <person name="Rogov P."/>
            <person name="Ross K."/>
            <person name="Ryan E."/>
            <person name="Settipalli S."/>
            <person name="Shea T."/>
            <person name="Sherpa N."/>
            <person name="Shi L."/>
            <person name="Shih D."/>
            <person name="Sparrow T."/>
            <person name="Spaulding J."/>
            <person name="Stalker J."/>
            <person name="Stange-Thomann N."/>
            <person name="Stavropoulos S."/>
            <person name="Stone C."/>
            <person name="Strader C."/>
            <person name="Tesfaye S."/>
            <person name="Thomson T."/>
            <person name="Thoulutsang Y."/>
            <person name="Thoulutsang D."/>
            <person name="Topham K."/>
            <person name="Topping I."/>
            <person name="Tsamla T."/>
            <person name="Vassiliev H."/>
            <person name="Vo A."/>
            <person name="Wangchuk T."/>
            <person name="Wangdi T."/>
            <person name="Weiand M."/>
            <person name="Wilkinson J."/>
            <person name="Wilson A."/>
            <person name="Yadav S."/>
            <person name="Young G."/>
            <person name="Yu Q."/>
            <person name="Zembek L."/>
            <person name="Zhong D."/>
            <person name="Zimmer A."/>
            <person name="Zwirko Z."/>
            <person name="Jaffe D.B."/>
            <person name="Alvarez P."/>
            <person name="Brockman W."/>
            <person name="Butler J."/>
            <person name="Chin C."/>
            <person name="Gnerre S."/>
            <person name="Grabherr M."/>
            <person name="Kleber M."/>
            <person name="Mauceli E."/>
            <person name="MacCallum I."/>
        </authorList>
    </citation>
    <scope>NUCLEOTIDE SEQUENCE [LARGE SCALE GENOMIC DNA]</scope>
    <source>
        <strain evidence="8">Tucson 15287-2541.00</strain>
    </source>
</reference>
<dbReference type="FunFam" id="2.60.120.260:FF:000009">
    <property type="entry name" value="SUN domain-containing protein 1 isoform X1"/>
    <property type="match status" value="1"/>
</dbReference>
<protein>
    <submittedName>
        <fullName evidence="7">GH21760</fullName>
    </submittedName>
</protein>
<evidence type="ECO:0000256" key="5">
    <source>
        <dbReference type="ARBA" id="ARBA00023136"/>
    </source>
</evidence>
<evidence type="ECO:0000256" key="3">
    <source>
        <dbReference type="ARBA" id="ARBA00022989"/>
    </source>
</evidence>
<evidence type="ECO:0000259" key="6">
    <source>
        <dbReference type="PROSITE" id="PS51469"/>
    </source>
</evidence>
<dbReference type="Pfam" id="PF07738">
    <property type="entry name" value="Sad1_UNC"/>
    <property type="match status" value="1"/>
</dbReference>
<dbReference type="InParanoid" id="B4J6T6"/>
<keyword evidence="5" id="KW-0472">Membrane</keyword>
<evidence type="ECO:0000256" key="4">
    <source>
        <dbReference type="ARBA" id="ARBA00023054"/>
    </source>
</evidence>
<dbReference type="InterPro" id="IPR012919">
    <property type="entry name" value="SUN_dom"/>
</dbReference>
<dbReference type="OrthoDB" id="342281at2759"/>
<dbReference type="GO" id="GO:0034399">
    <property type="term" value="C:nuclear periphery"/>
    <property type="evidence" value="ECO:0007669"/>
    <property type="project" value="EnsemblMetazoa"/>
</dbReference>
<dbReference type="EMBL" id="CH916367">
    <property type="protein sequence ID" value="EDW02017.1"/>
    <property type="molecule type" value="Genomic_DNA"/>
</dbReference>
<sequence>MEQVQQNLQRTLTPEEYGNILNHVNSYVQQLVELKLQQQPQQQQLSPQQIQIIVKLMRENLEQFAEQKTQFSEQQLADLALRLKLQLQQSGEWQAANLRLSPEQLAEITRQIKAEFKLEETHYTLLLERIDVPQLLHRLLSAPGLATFVDERIHLALLQQQGQTRVREQAEEGSGQAAVDQLKREIAFIKLTLSDKHAENADLQQSISSLKLSQDDLLERMQQHELAQDQRFSGLLAEIEAKLASLNDSQFALLNKQVKLTLVEILGFKQQAAGGQLNDVDLQSWVRNMFVAKEYLEQQLLELNKRTDNNLRAEIERSSLVLMSDISERLKREILLTVEAKYNGSSQVVKSELHEDEVRSIVKAVLAVYDADKTGLVDFALESAGGQILSTRCTESYQTKSAQISVFGIPLWYPTNTPRVAISPNVQPGECWAFQGFPGFLVLKLNSLVYVTGFTLEHISKSLSPTGRIDSAPRNFTVWGLEHEKDQDPVLFGEYEYQDNKASLQYFAVQNVDIKRPFEIVELRIESNHGQPDYTCLYRFRVHGKPPST</sequence>
<dbReference type="eggNOG" id="KOG2687">
    <property type="taxonomic scope" value="Eukaryota"/>
</dbReference>
<evidence type="ECO:0000313" key="7">
    <source>
        <dbReference type="EMBL" id="EDW02017.1"/>
    </source>
</evidence>
<name>B4J6T6_DROGR</name>
<dbReference type="STRING" id="7222.B4J6T6"/>
<dbReference type="GO" id="GO:0034993">
    <property type="term" value="C:meiotic nuclear membrane microtubule tethering complex"/>
    <property type="evidence" value="ECO:0007669"/>
    <property type="project" value="TreeGrafter"/>
</dbReference>
<dbReference type="HOGENOM" id="CLU_496335_0_0_1"/>
<dbReference type="Gene3D" id="2.60.120.260">
    <property type="entry name" value="Galactose-binding domain-like"/>
    <property type="match status" value="1"/>
</dbReference>
<comment type="subcellular location">
    <subcellularLocation>
        <location evidence="1">Membrane</location>
    </subcellularLocation>
</comment>
<evidence type="ECO:0000256" key="2">
    <source>
        <dbReference type="ARBA" id="ARBA00022692"/>
    </source>
</evidence>
<dbReference type="PANTHER" id="PTHR12911">
    <property type="entry name" value="SAD1/UNC-84-LIKE PROTEIN-RELATED"/>
    <property type="match status" value="1"/>
</dbReference>
<dbReference type="GO" id="GO:0043495">
    <property type="term" value="F:protein-membrane adaptor activity"/>
    <property type="evidence" value="ECO:0007669"/>
    <property type="project" value="TreeGrafter"/>
</dbReference>
<dbReference type="InterPro" id="IPR045119">
    <property type="entry name" value="SUN1-5"/>
</dbReference>
<dbReference type="PROSITE" id="PS51469">
    <property type="entry name" value="SUN"/>
    <property type="match status" value="1"/>
</dbReference>
<dbReference type="PhylomeDB" id="B4J6T6"/>
<keyword evidence="3" id="KW-1133">Transmembrane helix</keyword>
<evidence type="ECO:0000256" key="1">
    <source>
        <dbReference type="ARBA" id="ARBA00004370"/>
    </source>
</evidence>
<accession>B4J6T6</accession>
<dbReference type="GO" id="GO:0000724">
    <property type="term" value="P:double-strand break repair via homologous recombination"/>
    <property type="evidence" value="ECO:0007669"/>
    <property type="project" value="EnsemblMetazoa"/>
</dbReference>